<reference evidence="2 3" key="1">
    <citation type="submission" date="2021-01" db="EMBL/GenBank/DDBJ databases">
        <title>Genome Sequencing of Type Strains.</title>
        <authorList>
            <person name="Lemaire J.F."/>
            <person name="Inderbitzin P."/>
            <person name="Collins S.B."/>
            <person name="Wespe N."/>
            <person name="Knight-Connoni V."/>
        </authorList>
    </citation>
    <scope>NUCLEOTIDE SEQUENCE [LARGE SCALE GENOMIC DNA]</scope>
    <source>
        <strain evidence="2 3">DSM 14730</strain>
    </source>
</reference>
<proteinExistence type="inferred from homology"/>
<sequence length="469" mass="52757">MVTLYFFNTVRSVDKVLSGGYGLIAYTSDRGGDFDIWLFNTRNGVNVQLTNELGDSFSNPVWSPDSSKIAFVGRNRILYIIHLTTGLISNIDQLEEEADFALDWSPDSERLAYTKQNHIILYNVTSHEVGSIILPGSSDVQWFPNGVELLFQAPDASGISQLFRIRTDGSEKQKITSNTEGPLHNAQLSPDGTFALYTTPGVSISIIHTVELSTSNVFEVKGGPLAKNYFPKWSPDSLKIAYSATASNDTGYFSQVRTVGRQAENDRIWAVSNCFATPITWSPDGRKIAYLSGCTEQEFAHEMWVFDFKHPVPIRLIEGVRIMALQWSPTPIIDVSRKTYTNPVYKVKFLYPSHWQKVNDERYEGVDGFFQISAISSGGSINEVCRGEASHPLMPYGSRPSIFKTQIQNQEACLIFPSADQPAEMLRQAALIVRYPKPIQIQETDYNYFILWADERHIKKITSSLKFLP</sequence>
<dbReference type="Pfam" id="PF07676">
    <property type="entry name" value="PD40"/>
    <property type="match status" value="3"/>
</dbReference>
<comment type="similarity">
    <text evidence="1">Belongs to the TolB family.</text>
</comment>
<evidence type="ECO:0000256" key="1">
    <source>
        <dbReference type="ARBA" id="ARBA00009820"/>
    </source>
</evidence>
<dbReference type="Proteomes" id="UP001319060">
    <property type="component" value="Unassembled WGS sequence"/>
</dbReference>
<dbReference type="Gene3D" id="2.120.10.30">
    <property type="entry name" value="TolB, C-terminal domain"/>
    <property type="match status" value="2"/>
</dbReference>
<name>A0ABS2Z8L6_9BACL</name>
<dbReference type="PANTHER" id="PTHR36842">
    <property type="entry name" value="PROTEIN TOLB HOMOLOG"/>
    <property type="match status" value="1"/>
</dbReference>
<protein>
    <submittedName>
        <fullName evidence="2">PD40 domain-containing protein</fullName>
    </submittedName>
</protein>
<dbReference type="InterPro" id="IPR011042">
    <property type="entry name" value="6-blade_b-propeller_TolB-like"/>
</dbReference>
<organism evidence="2 3">
    <name type="scientific">Fictibacillus barbaricus</name>
    <dbReference type="NCBI Taxonomy" id="182136"/>
    <lineage>
        <taxon>Bacteria</taxon>
        <taxon>Bacillati</taxon>
        <taxon>Bacillota</taxon>
        <taxon>Bacilli</taxon>
        <taxon>Bacillales</taxon>
        <taxon>Fictibacillaceae</taxon>
        <taxon>Fictibacillus</taxon>
    </lineage>
</organism>
<dbReference type="EMBL" id="JAFHKS010000036">
    <property type="protein sequence ID" value="MBN3543867.1"/>
    <property type="molecule type" value="Genomic_DNA"/>
</dbReference>
<accession>A0ABS2Z8L6</accession>
<evidence type="ECO:0000313" key="2">
    <source>
        <dbReference type="EMBL" id="MBN3543867.1"/>
    </source>
</evidence>
<keyword evidence="3" id="KW-1185">Reference proteome</keyword>
<dbReference type="PANTHER" id="PTHR36842:SF1">
    <property type="entry name" value="PROTEIN TOLB"/>
    <property type="match status" value="1"/>
</dbReference>
<dbReference type="InterPro" id="IPR011659">
    <property type="entry name" value="WD40"/>
</dbReference>
<dbReference type="SUPFAM" id="SSF82171">
    <property type="entry name" value="DPP6 N-terminal domain-like"/>
    <property type="match status" value="1"/>
</dbReference>
<gene>
    <name evidence="2" type="ORF">JYA64_00945</name>
</gene>
<comment type="caution">
    <text evidence="2">The sequence shown here is derived from an EMBL/GenBank/DDBJ whole genome shotgun (WGS) entry which is preliminary data.</text>
</comment>
<evidence type="ECO:0000313" key="3">
    <source>
        <dbReference type="Proteomes" id="UP001319060"/>
    </source>
</evidence>